<organism evidence="4 5">
    <name type="scientific">Burkholderia diffusa</name>
    <dbReference type="NCBI Taxonomy" id="488732"/>
    <lineage>
        <taxon>Bacteria</taxon>
        <taxon>Pseudomonadati</taxon>
        <taxon>Pseudomonadota</taxon>
        <taxon>Betaproteobacteria</taxon>
        <taxon>Burkholderiales</taxon>
        <taxon>Burkholderiaceae</taxon>
        <taxon>Burkholderia</taxon>
        <taxon>Burkholderia cepacia complex</taxon>
    </lineage>
</organism>
<evidence type="ECO:0000313" key="4">
    <source>
        <dbReference type="EMBL" id="VWB89839.1"/>
    </source>
</evidence>
<evidence type="ECO:0000256" key="2">
    <source>
        <dbReference type="ARBA" id="ARBA00023125"/>
    </source>
</evidence>
<proteinExistence type="predicted"/>
<dbReference type="GO" id="GO:0003677">
    <property type="term" value="F:DNA binding"/>
    <property type="evidence" value="ECO:0007669"/>
    <property type="project" value="UniProtKB-KW"/>
</dbReference>
<evidence type="ECO:0000313" key="5">
    <source>
        <dbReference type="Proteomes" id="UP000494125"/>
    </source>
</evidence>
<dbReference type="GeneID" id="93029388"/>
<dbReference type="AlphaFoldDB" id="A0A6P2N468"/>
<keyword evidence="5" id="KW-1185">Reference proteome</keyword>
<dbReference type="RefSeq" id="WP_244108013.1">
    <property type="nucleotide sequence ID" value="NZ_CABVPN010000021.1"/>
</dbReference>
<gene>
    <name evidence="4" type="ORF">BDI24065_04319</name>
</gene>
<protein>
    <submittedName>
        <fullName evidence="4">GntR family transcriptional regulator</fullName>
    </submittedName>
</protein>
<dbReference type="Proteomes" id="UP000494125">
    <property type="component" value="Unassembled WGS sequence"/>
</dbReference>
<keyword evidence="3" id="KW-0804">Transcription</keyword>
<keyword evidence="2" id="KW-0238">DNA-binding</keyword>
<dbReference type="SUPFAM" id="SSF48008">
    <property type="entry name" value="GntR ligand-binding domain-like"/>
    <property type="match status" value="1"/>
</dbReference>
<dbReference type="EMBL" id="CABVPN010000021">
    <property type="protein sequence ID" value="VWB89839.1"/>
    <property type="molecule type" value="Genomic_DNA"/>
</dbReference>
<evidence type="ECO:0000256" key="3">
    <source>
        <dbReference type="ARBA" id="ARBA00023163"/>
    </source>
</evidence>
<dbReference type="Gene3D" id="1.20.120.530">
    <property type="entry name" value="GntR ligand-binding domain-like"/>
    <property type="match status" value="1"/>
</dbReference>
<name>A0A6P2N468_9BURK</name>
<dbReference type="InterPro" id="IPR008920">
    <property type="entry name" value="TF_FadR/GntR_C"/>
</dbReference>
<evidence type="ECO:0000256" key="1">
    <source>
        <dbReference type="ARBA" id="ARBA00023015"/>
    </source>
</evidence>
<accession>A0A6P2N468</accession>
<reference evidence="4 5" key="1">
    <citation type="submission" date="2019-09" db="EMBL/GenBank/DDBJ databases">
        <authorList>
            <person name="Depoorter E."/>
        </authorList>
    </citation>
    <scope>NUCLEOTIDE SEQUENCE [LARGE SCALE GENOMIC DNA]</scope>
    <source>
        <strain evidence="4">LMG 24065</strain>
    </source>
</reference>
<keyword evidence="1" id="KW-0805">Transcription regulation</keyword>
<sequence length="58" mass="6607">MSSPTAAKLGRDHDELIDAIARRDADAAERAAHEHTMLFQKRFLDYMKQNMTESMAVL</sequence>